<dbReference type="PANTHER" id="PTHR45080">
    <property type="entry name" value="CONTACTIN 5"/>
    <property type="match status" value="1"/>
</dbReference>
<proteinExistence type="predicted"/>
<dbReference type="CDD" id="cd00096">
    <property type="entry name" value="Ig"/>
    <property type="match status" value="1"/>
</dbReference>
<dbReference type="GO" id="GO:0008046">
    <property type="term" value="F:axon guidance receptor activity"/>
    <property type="evidence" value="ECO:0007669"/>
    <property type="project" value="TreeGrafter"/>
</dbReference>
<dbReference type="PROSITE" id="PS50835">
    <property type="entry name" value="IG_LIKE"/>
    <property type="match status" value="1"/>
</dbReference>
<name>A0A183AG48_9TREM</name>
<dbReference type="EMBL" id="UZAN01042854">
    <property type="protein sequence ID" value="VDP76941.1"/>
    <property type="molecule type" value="Genomic_DNA"/>
</dbReference>
<dbReference type="PANTHER" id="PTHR45080:SF8">
    <property type="entry name" value="IG-LIKE DOMAIN-CONTAINING PROTEIN"/>
    <property type="match status" value="1"/>
</dbReference>
<dbReference type="GO" id="GO:0007156">
    <property type="term" value="P:homophilic cell adhesion via plasma membrane adhesion molecules"/>
    <property type="evidence" value="ECO:0007669"/>
    <property type="project" value="TreeGrafter"/>
</dbReference>
<dbReference type="InterPro" id="IPR013783">
    <property type="entry name" value="Ig-like_fold"/>
</dbReference>
<dbReference type="GO" id="GO:0050808">
    <property type="term" value="P:synapse organization"/>
    <property type="evidence" value="ECO:0007669"/>
    <property type="project" value="TreeGrafter"/>
</dbReference>
<reference evidence="4 5" key="2">
    <citation type="submission" date="2018-11" db="EMBL/GenBank/DDBJ databases">
        <authorList>
            <consortium name="Pathogen Informatics"/>
        </authorList>
    </citation>
    <scope>NUCLEOTIDE SEQUENCE [LARGE SCALE GENOMIC DNA]</scope>
    <source>
        <strain evidence="4 5">Egypt</strain>
    </source>
</reference>
<reference evidence="6" key="1">
    <citation type="submission" date="2016-06" db="UniProtKB">
        <authorList>
            <consortium name="WormBaseParasite"/>
        </authorList>
    </citation>
    <scope>IDENTIFICATION</scope>
</reference>
<dbReference type="GO" id="GO:0005886">
    <property type="term" value="C:plasma membrane"/>
    <property type="evidence" value="ECO:0007669"/>
    <property type="project" value="TreeGrafter"/>
</dbReference>
<dbReference type="InterPro" id="IPR003599">
    <property type="entry name" value="Ig_sub"/>
</dbReference>
<evidence type="ECO:0000313" key="6">
    <source>
        <dbReference type="WBParaSite" id="ECPE_0000594601-mRNA-1"/>
    </source>
</evidence>
<evidence type="ECO:0000313" key="4">
    <source>
        <dbReference type="EMBL" id="VDP76941.1"/>
    </source>
</evidence>
<dbReference type="InterPro" id="IPR036179">
    <property type="entry name" value="Ig-like_dom_sf"/>
</dbReference>
<evidence type="ECO:0000256" key="2">
    <source>
        <dbReference type="ARBA" id="ARBA00023157"/>
    </source>
</evidence>
<dbReference type="SMART" id="SM00409">
    <property type="entry name" value="IG"/>
    <property type="match status" value="1"/>
</dbReference>
<dbReference type="Gene3D" id="2.60.40.10">
    <property type="entry name" value="Immunoglobulins"/>
    <property type="match status" value="2"/>
</dbReference>
<sequence length="349" mass="38113">APVAIHATPEPTTVVEGESAVLTCTATGSPGLHLAWKPKNSATVLNETHVNQSHDSEGRLDLILDNVQAAQHGEVYVCEARTSYPLDAAPARAEFVLDVARNDRTGGSISVSVPPTINSSTSTIYTDFHVPEEVNITVTGYPVPDVTCENLELDPGTEVASQPQGGVMIYRLGIPSIKETHLRRYVCKAENPFGVAILPVEFTLAPSNPEVLSPSQTKYADYYLLKWKTHSGAPLVNATLNIEEYMEDESTGNLYPRAALNKSVTGHRVHTVALGLHELDRMNADVWPSPDAQVTEGSEVNSSPNTFERERTVWHHLTNLSANTEHRLTVTVCNEYACGESKPYLFRTN</sequence>
<dbReference type="GO" id="GO:0030424">
    <property type="term" value="C:axon"/>
    <property type="evidence" value="ECO:0007669"/>
    <property type="project" value="TreeGrafter"/>
</dbReference>
<keyword evidence="5" id="KW-1185">Reference proteome</keyword>
<keyword evidence="2" id="KW-1015">Disulfide bond</keyword>
<dbReference type="OrthoDB" id="6159398at2759"/>
<evidence type="ECO:0000256" key="1">
    <source>
        <dbReference type="ARBA" id="ARBA00022729"/>
    </source>
</evidence>
<dbReference type="WBParaSite" id="ECPE_0000594601-mRNA-1">
    <property type="protein sequence ID" value="ECPE_0000594601-mRNA-1"/>
    <property type="gene ID" value="ECPE_0000594601"/>
</dbReference>
<organism evidence="6">
    <name type="scientific">Echinostoma caproni</name>
    <dbReference type="NCBI Taxonomy" id="27848"/>
    <lineage>
        <taxon>Eukaryota</taxon>
        <taxon>Metazoa</taxon>
        <taxon>Spiralia</taxon>
        <taxon>Lophotrochozoa</taxon>
        <taxon>Platyhelminthes</taxon>
        <taxon>Trematoda</taxon>
        <taxon>Digenea</taxon>
        <taxon>Plagiorchiida</taxon>
        <taxon>Echinostomata</taxon>
        <taxon>Echinostomatoidea</taxon>
        <taxon>Echinostomatidae</taxon>
        <taxon>Echinostoma</taxon>
    </lineage>
</organism>
<feature type="domain" description="Ig-like" evidence="3">
    <location>
        <begin position="2"/>
        <end position="94"/>
    </location>
</feature>
<dbReference type="Pfam" id="PF13927">
    <property type="entry name" value="Ig_3"/>
    <property type="match status" value="1"/>
</dbReference>
<dbReference type="SUPFAM" id="SSF48726">
    <property type="entry name" value="Immunoglobulin"/>
    <property type="match status" value="1"/>
</dbReference>
<dbReference type="InterPro" id="IPR050958">
    <property type="entry name" value="Cell_Adh-Cytoskel_Orgn"/>
</dbReference>
<dbReference type="InterPro" id="IPR007110">
    <property type="entry name" value="Ig-like_dom"/>
</dbReference>
<dbReference type="GO" id="GO:0043025">
    <property type="term" value="C:neuronal cell body"/>
    <property type="evidence" value="ECO:0007669"/>
    <property type="project" value="TreeGrafter"/>
</dbReference>
<dbReference type="AlphaFoldDB" id="A0A183AG48"/>
<evidence type="ECO:0000313" key="5">
    <source>
        <dbReference type="Proteomes" id="UP000272942"/>
    </source>
</evidence>
<protein>
    <submittedName>
        <fullName evidence="6">Ig-like domain-containing protein</fullName>
    </submittedName>
</protein>
<dbReference type="Proteomes" id="UP000272942">
    <property type="component" value="Unassembled WGS sequence"/>
</dbReference>
<evidence type="ECO:0000259" key="3">
    <source>
        <dbReference type="PROSITE" id="PS50835"/>
    </source>
</evidence>
<accession>A0A183AG48</accession>
<gene>
    <name evidence="4" type="ORF">ECPE_LOCUS5933</name>
</gene>
<keyword evidence="1" id="KW-0732">Signal</keyword>